<dbReference type="EMBL" id="LQZB01000183">
    <property type="protein sequence ID" value="KXU03651.1"/>
    <property type="molecule type" value="Genomic_DNA"/>
</dbReference>
<name>A0A139QMR8_STROR</name>
<keyword evidence="1" id="KW-0812">Transmembrane</keyword>
<sequence length="187" mass="21539">MIRNRFSIIFNVLVDFLDALRNSILTLLFSLSLAGGLSIELSILLRKLNLKEIVALLSNLPFNSVELSLMLGSPILLIVTLLKLPRIKKRFKVSIISLSMILVVFAVYIIFYFKNIGQFKVDISIWLSLILFYLSFNIIYIVIELLLYLYKRMYGWLIDTNTTVEPAKLTLIWTIIAFILGLFISKK</sequence>
<feature type="transmembrane region" description="Helical" evidence="1">
    <location>
        <begin position="125"/>
        <end position="149"/>
    </location>
</feature>
<feature type="transmembrane region" description="Helical" evidence="1">
    <location>
        <begin position="169"/>
        <end position="185"/>
    </location>
</feature>
<accession>A0A139QMR8</accession>
<dbReference type="PATRIC" id="fig|1303.84.peg.1787"/>
<dbReference type="Proteomes" id="UP000070353">
    <property type="component" value="Unassembled WGS sequence"/>
</dbReference>
<gene>
    <name evidence="2" type="ORF">SORDD24_01611</name>
</gene>
<feature type="transmembrane region" description="Helical" evidence="1">
    <location>
        <begin position="94"/>
        <end position="113"/>
    </location>
</feature>
<evidence type="ECO:0000313" key="3">
    <source>
        <dbReference type="Proteomes" id="UP000070353"/>
    </source>
</evidence>
<keyword evidence="1" id="KW-0472">Membrane</keyword>
<keyword evidence="1" id="KW-1133">Transmembrane helix</keyword>
<feature type="transmembrane region" description="Helical" evidence="1">
    <location>
        <begin position="24"/>
        <end position="45"/>
    </location>
</feature>
<protein>
    <submittedName>
        <fullName evidence="2">Uncharacterized protein</fullName>
    </submittedName>
</protein>
<comment type="caution">
    <text evidence="2">The sequence shown here is derived from an EMBL/GenBank/DDBJ whole genome shotgun (WGS) entry which is preliminary data.</text>
</comment>
<organism evidence="2 3">
    <name type="scientific">Streptococcus oralis</name>
    <dbReference type="NCBI Taxonomy" id="1303"/>
    <lineage>
        <taxon>Bacteria</taxon>
        <taxon>Bacillati</taxon>
        <taxon>Bacillota</taxon>
        <taxon>Bacilli</taxon>
        <taxon>Lactobacillales</taxon>
        <taxon>Streptococcaceae</taxon>
        <taxon>Streptococcus</taxon>
    </lineage>
</organism>
<evidence type="ECO:0000313" key="2">
    <source>
        <dbReference type="EMBL" id="KXU03651.1"/>
    </source>
</evidence>
<proteinExistence type="predicted"/>
<evidence type="ECO:0000256" key="1">
    <source>
        <dbReference type="SAM" id="Phobius"/>
    </source>
</evidence>
<dbReference type="RefSeq" id="WP_061409589.1">
    <property type="nucleotide sequence ID" value="NZ_KQ970761.1"/>
</dbReference>
<dbReference type="AlphaFoldDB" id="A0A139QMR8"/>
<reference evidence="2 3" key="1">
    <citation type="submission" date="2016-01" db="EMBL/GenBank/DDBJ databases">
        <title>Highly variable Streptococcus oralis are common among viridans streptococci isolated from primates.</title>
        <authorList>
            <person name="Denapaite D."/>
            <person name="Rieger M."/>
            <person name="Koendgen S."/>
            <person name="Brueckner R."/>
            <person name="Ochigava I."/>
            <person name="Kappeler P."/>
            <person name="Maetz-Rensing K."/>
            <person name="Leendertz F."/>
            <person name="Hakenbeck R."/>
        </authorList>
    </citation>
    <scope>NUCLEOTIDE SEQUENCE [LARGE SCALE GENOMIC DNA]</scope>
    <source>
        <strain evidence="2 3">DD24</strain>
    </source>
</reference>
<feature type="transmembrane region" description="Helical" evidence="1">
    <location>
        <begin position="65"/>
        <end position="82"/>
    </location>
</feature>